<keyword evidence="2 6" id="KW-0963">Cytoplasm</keyword>
<dbReference type="SUPFAM" id="SSF53335">
    <property type="entry name" value="S-adenosyl-L-methionine-dependent methyltransferases"/>
    <property type="match status" value="1"/>
</dbReference>
<dbReference type="GO" id="GO:0005737">
    <property type="term" value="C:cytoplasm"/>
    <property type="evidence" value="ECO:0007669"/>
    <property type="project" value="UniProtKB-SubCell"/>
</dbReference>
<evidence type="ECO:0000256" key="5">
    <source>
        <dbReference type="ARBA" id="ARBA00022691"/>
    </source>
</evidence>
<dbReference type="GO" id="GO:0032259">
    <property type="term" value="P:methylation"/>
    <property type="evidence" value="ECO:0007669"/>
    <property type="project" value="UniProtKB-KW"/>
</dbReference>
<evidence type="ECO:0000313" key="7">
    <source>
        <dbReference type="EMBL" id="SHO59730.1"/>
    </source>
</evidence>
<organism evidence="7 8">
    <name type="scientific">Pseudoxanthobacter soli DSM 19599</name>
    <dbReference type="NCBI Taxonomy" id="1123029"/>
    <lineage>
        <taxon>Bacteria</taxon>
        <taxon>Pseudomonadati</taxon>
        <taxon>Pseudomonadota</taxon>
        <taxon>Alphaproteobacteria</taxon>
        <taxon>Hyphomicrobiales</taxon>
        <taxon>Segnochrobactraceae</taxon>
        <taxon>Pseudoxanthobacter</taxon>
    </lineage>
</organism>
<dbReference type="PANTHER" id="PTHR43648">
    <property type="entry name" value="ELECTRON TRANSFER FLAVOPROTEIN BETA SUBUNIT LYSINE METHYLTRANSFERASE"/>
    <property type="match status" value="1"/>
</dbReference>
<dbReference type="EC" id="2.1.1.-" evidence="6"/>
<dbReference type="InterPro" id="IPR050078">
    <property type="entry name" value="Ribosomal_L11_MeTrfase_PrmA"/>
</dbReference>
<dbReference type="AlphaFoldDB" id="A0A1M7Z4M9"/>
<dbReference type="InterPro" id="IPR004498">
    <property type="entry name" value="Ribosomal_PrmA_MeTrfase"/>
</dbReference>
<dbReference type="Proteomes" id="UP000186406">
    <property type="component" value="Unassembled WGS sequence"/>
</dbReference>
<dbReference type="GO" id="GO:0016279">
    <property type="term" value="F:protein-lysine N-methyltransferase activity"/>
    <property type="evidence" value="ECO:0007669"/>
    <property type="project" value="RHEA"/>
</dbReference>
<evidence type="ECO:0000256" key="1">
    <source>
        <dbReference type="ARBA" id="ARBA00009741"/>
    </source>
</evidence>
<accession>A0A1M7Z4M9</accession>
<keyword evidence="3 6" id="KW-0489">Methyltransferase</keyword>
<comment type="subcellular location">
    <subcellularLocation>
        <location evidence="6">Cytoplasm</location>
    </subcellularLocation>
</comment>
<dbReference type="HAMAP" id="MF_00735">
    <property type="entry name" value="Methyltr_PrmA"/>
    <property type="match status" value="1"/>
</dbReference>
<gene>
    <name evidence="6" type="primary">prmA</name>
    <name evidence="7" type="ORF">SAMN02745172_00043</name>
</gene>
<keyword evidence="5 6" id="KW-0949">S-adenosyl-L-methionine</keyword>
<proteinExistence type="inferred from homology"/>
<keyword evidence="7" id="KW-0687">Ribonucleoprotein</keyword>
<name>A0A1M7Z4M9_9HYPH</name>
<dbReference type="Pfam" id="PF06325">
    <property type="entry name" value="PrmA"/>
    <property type="match status" value="1"/>
</dbReference>
<protein>
    <recommendedName>
        <fullName evidence="6">Ribosomal protein L11 methyltransferase</fullName>
        <shortName evidence="6">L11 Mtase</shortName>
        <ecNumber evidence="6">2.1.1.-</ecNumber>
    </recommendedName>
</protein>
<comment type="catalytic activity">
    <reaction evidence="6">
        <text>L-lysyl-[protein] + 3 S-adenosyl-L-methionine = N(6),N(6),N(6)-trimethyl-L-lysyl-[protein] + 3 S-adenosyl-L-homocysteine + 3 H(+)</text>
        <dbReference type="Rhea" id="RHEA:54192"/>
        <dbReference type="Rhea" id="RHEA-COMP:9752"/>
        <dbReference type="Rhea" id="RHEA-COMP:13826"/>
        <dbReference type="ChEBI" id="CHEBI:15378"/>
        <dbReference type="ChEBI" id="CHEBI:29969"/>
        <dbReference type="ChEBI" id="CHEBI:57856"/>
        <dbReference type="ChEBI" id="CHEBI:59789"/>
        <dbReference type="ChEBI" id="CHEBI:61961"/>
    </reaction>
</comment>
<dbReference type="STRING" id="1123029.SAMN02745172_00043"/>
<feature type="binding site" evidence="6">
    <location>
        <position position="225"/>
    </location>
    <ligand>
        <name>S-adenosyl-L-methionine</name>
        <dbReference type="ChEBI" id="CHEBI:59789"/>
    </ligand>
</feature>
<dbReference type="GO" id="GO:0005840">
    <property type="term" value="C:ribosome"/>
    <property type="evidence" value="ECO:0007669"/>
    <property type="project" value="UniProtKB-KW"/>
</dbReference>
<evidence type="ECO:0000256" key="2">
    <source>
        <dbReference type="ARBA" id="ARBA00022490"/>
    </source>
</evidence>
<dbReference type="InterPro" id="IPR029063">
    <property type="entry name" value="SAM-dependent_MTases_sf"/>
</dbReference>
<feature type="binding site" evidence="6">
    <location>
        <position position="157"/>
    </location>
    <ligand>
        <name>S-adenosyl-L-methionine</name>
        <dbReference type="ChEBI" id="CHEBI:59789"/>
    </ligand>
</feature>
<keyword evidence="8" id="KW-1185">Reference proteome</keyword>
<dbReference type="OrthoDB" id="9785995at2"/>
<feature type="binding site" evidence="6">
    <location>
        <position position="179"/>
    </location>
    <ligand>
        <name>S-adenosyl-L-methionine</name>
        <dbReference type="ChEBI" id="CHEBI:59789"/>
    </ligand>
</feature>
<dbReference type="PANTHER" id="PTHR43648:SF1">
    <property type="entry name" value="ELECTRON TRANSFER FLAVOPROTEIN BETA SUBUNIT LYSINE METHYLTRANSFERASE"/>
    <property type="match status" value="1"/>
</dbReference>
<evidence type="ECO:0000256" key="6">
    <source>
        <dbReference type="HAMAP-Rule" id="MF_00735"/>
    </source>
</evidence>
<dbReference type="CDD" id="cd02440">
    <property type="entry name" value="AdoMet_MTases"/>
    <property type="match status" value="1"/>
</dbReference>
<keyword evidence="7" id="KW-0689">Ribosomal protein</keyword>
<dbReference type="EMBL" id="FRXO01000001">
    <property type="protein sequence ID" value="SHO59730.1"/>
    <property type="molecule type" value="Genomic_DNA"/>
</dbReference>
<evidence type="ECO:0000256" key="3">
    <source>
        <dbReference type="ARBA" id="ARBA00022603"/>
    </source>
</evidence>
<comment type="similarity">
    <text evidence="1 6">Belongs to the methyltransferase superfamily. PrmA family.</text>
</comment>
<keyword evidence="4 6" id="KW-0808">Transferase</keyword>
<sequence>MTTLRVRVTAPEATANRLFRLADKAFEDEGLPVTLFETVDSGPWTVEVLFFEEDEGTAVARLADALGGEGEGLAISVEPVGEHNWVEESLKGLAPVSVGRFVVHGAHDRGHAAGTVPIEIDAGLAFGTGHHETTVGCLAAIEARLKRGPVRRPLDLGTGTGVLAIAIAKLCPARVVATDIDPVAVKITVENARLNGVGPRIVAFRATGMSDPRLAKGGFDFVVANILARPLVRLAPAIVRALAPKATVVLSGLRLDDGPRIVSAYCAQGLKLVHRDPRGRWLTLTFVR</sequence>
<evidence type="ECO:0000313" key="8">
    <source>
        <dbReference type="Proteomes" id="UP000186406"/>
    </source>
</evidence>
<dbReference type="Gene3D" id="3.40.50.150">
    <property type="entry name" value="Vaccinia Virus protein VP39"/>
    <property type="match status" value="1"/>
</dbReference>
<dbReference type="RefSeq" id="WP_073625227.1">
    <property type="nucleotide sequence ID" value="NZ_FRXO01000001.1"/>
</dbReference>
<reference evidence="7 8" key="1">
    <citation type="submission" date="2016-12" db="EMBL/GenBank/DDBJ databases">
        <authorList>
            <person name="Song W.-J."/>
            <person name="Kurnit D.M."/>
        </authorList>
    </citation>
    <scope>NUCLEOTIDE SEQUENCE [LARGE SCALE GENOMIC DNA]</scope>
    <source>
        <strain evidence="7 8">DSM 19599</strain>
    </source>
</reference>
<dbReference type="NCBIfam" id="NF001784">
    <property type="entry name" value="PRK00517.2-1"/>
    <property type="match status" value="1"/>
</dbReference>
<evidence type="ECO:0000256" key="4">
    <source>
        <dbReference type="ARBA" id="ARBA00022679"/>
    </source>
</evidence>
<comment type="function">
    <text evidence="6">Methylates ribosomal protein L11.</text>
</comment>
<feature type="binding site" evidence="6">
    <location>
        <position position="134"/>
    </location>
    <ligand>
        <name>S-adenosyl-L-methionine</name>
        <dbReference type="ChEBI" id="CHEBI:59789"/>
    </ligand>
</feature>